<dbReference type="InterPro" id="IPR013249">
    <property type="entry name" value="RNA_pol_sigma70_r4_t2"/>
</dbReference>
<organism evidence="2">
    <name type="scientific">Trichuris suis</name>
    <name type="common">pig whipworm</name>
    <dbReference type="NCBI Taxonomy" id="68888"/>
    <lineage>
        <taxon>Eukaryota</taxon>
        <taxon>Metazoa</taxon>
        <taxon>Ecdysozoa</taxon>
        <taxon>Nematoda</taxon>
        <taxon>Enoplea</taxon>
        <taxon>Dorylaimia</taxon>
        <taxon>Trichinellida</taxon>
        <taxon>Trichuridae</taxon>
        <taxon>Trichuris</taxon>
    </lineage>
</organism>
<reference evidence="2" key="1">
    <citation type="journal article" date="2014" name="Nat. Genet.">
        <title>Genome and transcriptome of the porcine whipworm Trichuris suis.</title>
        <authorList>
            <person name="Jex A.R."/>
            <person name="Nejsum P."/>
            <person name="Schwarz E.M."/>
            <person name="Hu L."/>
            <person name="Young N.D."/>
            <person name="Hall R.S."/>
            <person name="Korhonen P.K."/>
            <person name="Liao S."/>
            <person name="Thamsborg S."/>
            <person name="Xia J."/>
            <person name="Xu P."/>
            <person name="Wang S."/>
            <person name="Scheerlinck J.P."/>
            <person name="Hofmann A."/>
            <person name="Sternberg P.W."/>
            <person name="Wang J."/>
            <person name="Gasser R.B."/>
        </authorList>
    </citation>
    <scope>NUCLEOTIDE SEQUENCE [LARGE SCALE GENOMIC DNA]</scope>
    <source>
        <strain evidence="2">DCEP-RM93F</strain>
    </source>
</reference>
<feature type="domain" description="RNA polymerase sigma factor 70 region 4 type 2" evidence="1">
    <location>
        <begin position="27"/>
        <end position="52"/>
    </location>
</feature>
<gene>
    <name evidence="2" type="ORF">M514_28583</name>
</gene>
<name>A0A085MPU0_9BILA</name>
<evidence type="ECO:0000259" key="1">
    <source>
        <dbReference type="Pfam" id="PF08281"/>
    </source>
</evidence>
<dbReference type="Pfam" id="PF08281">
    <property type="entry name" value="Sigma70_r4_2"/>
    <property type="match status" value="1"/>
</dbReference>
<accession>A0A085MPU0</accession>
<protein>
    <recommendedName>
        <fullName evidence="1">RNA polymerase sigma factor 70 region 4 type 2 domain-containing protein</fullName>
    </recommendedName>
</protein>
<dbReference type="EMBL" id="KL368428">
    <property type="protein sequence ID" value="KFD59236.1"/>
    <property type="molecule type" value="Genomic_DNA"/>
</dbReference>
<proteinExistence type="predicted"/>
<dbReference type="AlphaFoldDB" id="A0A085MPU0"/>
<dbReference type="Proteomes" id="UP000030758">
    <property type="component" value="Unassembled WGS sequence"/>
</dbReference>
<dbReference type="Gene3D" id="1.10.10.60">
    <property type="entry name" value="Homeodomain-like"/>
    <property type="match status" value="1"/>
</dbReference>
<sequence>MTIARKTGGRPSKRPTNAELAMLYSVMTAKEIAERFGVSVYTVRNWINKARKEESEEVANG</sequence>
<evidence type="ECO:0000313" key="2">
    <source>
        <dbReference type="EMBL" id="KFD59236.1"/>
    </source>
</evidence>